<organism evidence="1 2">
    <name type="scientific">Operophtera brumata</name>
    <name type="common">Winter moth</name>
    <name type="synonym">Phalaena brumata</name>
    <dbReference type="NCBI Taxonomy" id="104452"/>
    <lineage>
        <taxon>Eukaryota</taxon>
        <taxon>Metazoa</taxon>
        <taxon>Ecdysozoa</taxon>
        <taxon>Arthropoda</taxon>
        <taxon>Hexapoda</taxon>
        <taxon>Insecta</taxon>
        <taxon>Pterygota</taxon>
        <taxon>Neoptera</taxon>
        <taxon>Endopterygota</taxon>
        <taxon>Lepidoptera</taxon>
        <taxon>Glossata</taxon>
        <taxon>Ditrysia</taxon>
        <taxon>Geometroidea</taxon>
        <taxon>Geometridae</taxon>
        <taxon>Larentiinae</taxon>
        <taxon>Operophtera</taxon>
    </lineage>
</organism>
<sequence length="94" mass="10831">MPDNPTPLSTTCISCPLTGCKSISFLAQYKSIRNRHPEDGPEHQDSEGIVLVERFYDEGRTLPLQELLKPKFTNRNAVMVIVHCWTKTHRRRSH</sequence>
<accession>A0A0L7LC40</accession>
<dbReference type="AlphaFoldDB" id="A0A0L7LC40"/>
<protein>
    <submittedName>
        <fullName evidence="1">Uncharacterized protein</fullName>
    </submittedName>
</protein>
<name>A0A0L7LC40_OPEBR</name>
<evidence type="ECO:0000313" key="1">
    <source>
        <dbReference type="EMBL" id="KOB73072.1"/>
    </source>
</evidence>
<comment type="caution">
    <text evidence="1">The sequence shown here is derived from an EMBL/GenBank/DDBJ whole genome shotgun (WGS) entry which is preliminary data.</text>
</comment>
<dbReference type="EMBL" id="JTDY01001727">
    <property type="protein sequence ID" value="KOB73072.1"/>
    <property type="molecule type" value="Genomic_DNA"/>
</dbReference>
<evidence type="ECO:0000313" key="2">
    <source>
        <dbReference type="Proteomes" id="UP000037510"/>
    </source>
</evidence>
<reference evidence="1 2" key="1">
    <citation type="journal article" date="2015" name="Genome Biol. Evol.">
        <title>The genome of winter moth (Operophtera brumata) provides a genomic perspective on sexual dimorphism and phenology.</title>
        <authorList>
            <person name="Derks M.F."/>
            <person name="Smit S."/>
            <person name="Salis L."/>
            <person name="Schijlen E."/>
            <person name="Bossers A."/>
            <person name="Mateman C."/>
            <person name="Pijl A.S."/>
            <person name="de Ridder D."/>
            <person name="Groenen M.A."/>
            <person name="Visser M.E."/>
            <person name="Megens H.J."/>
        </authorList>
    </citation>
    <scope>NUCLEOTIDE SEQUENCE [LARGE SCALE GENOMIC DNA]</scope>
    <source>
        <strain evidence="1">WM2013NL</strain>
        <tissue evidence="1">Head and thorax</tissue>
    </source>
</reference>
<gene>
    <name evidence="1" type="ORF">OBRU01_11345</name>
</gene>
<proteinExistence type="predicted"/>
<keyword evidence="2" id="KW-1185">Reference proteome</keyword>
<dbReference type="Proteomes" id="UP000037510">
    <property type="component" value="Unassembled WGS sequence"/>
</dbReference>